<keyword evidence="2" id="KW-1185">Reference proteome</keyword>
<sequence length="85" mass="9835">MVSKELIPLQMECTMLFQSNPYMIETVEGLSMKLGRKADDILPIIEQLEKQGILEMLGDEISPLYRYKEPKIIQDIDFVEEVDSI</sequence>
<comment type="caution">
    <text evidence="1">The sequence shown here is derived from an EMBL/GenBank/DDBJ whole genome shotgun (WGS) entry which is preliminary data.</text>
</comment>
<name>A0ABV8GWI0_9BACI</name>
<proteinExistence type="predicted"/>
<organism evidence="1 2">
    <name type="scientific">Oceanobacillus longus</name>
    <dbReference type="NCBI Taxonomy" id="930120"/>
    <lineage>
        <taxon>Bacteria</taxon>
        <taxon>Bacillati</taxon>
        <taxon>Bacillota</taxon>
        <taxon>Bacilli</taxon>
        <taxon>Bacillales</taxon>
        <taxon>Bacillaceae</taxon>
        <taxon>Oceanobacillus</taxon>
    </lineage>
</organism>
<evidence type="ECO:0000313" key="1">
    <source>
        <dbReference type="EMBL" id="MFC4023933.1"/>
    </source>
</evidence>
<gene>
    <name evidence="1" type="ORF">ACFOUV_09015</name>
</gene>
<dbReference type="EMBL" id="JBHSAO010000006">
    <property type="protein sequence ID" value="MFC4023933.1"/>
    <property type="molecule type" value="Genomic_DNA"/>
</dbReference>
<accession>A0ABV8GWI0</accession>
<evidence type="ECO:0000313" key="2">
    <source>
        <dbReference type="Proteomes" id="UP001595772"/>
    </source>
</evidence>
<dbReference type="RefSeq" id="WP_379496429.1">
    <property type="nucleotide sequence ID" value="NZ_JBHSAO010000006.1"/>
</dbReference>
<evidence type="ECO:0008006" key="3">
    <source>
        <dbReference type="Google" id="ProtNLM"/>
    </source>
</evidence>
<protein>
    <recommendedName>
        <fullName evidence="3">MarR family transcriptional regulator</fullName>
    </recommendedName>
</protein>
<reference evidence="2" key="1">
    <citation type="journal article" date="2019" name="Int. J. Syst. Evol. Microbiol.">
        <title>The Global Catalogue of Microorganisms (GCM) 10K type strain sequencing project: providing services to taxonomists for standard genome sequencing and annotation.</title>
        <authorList>
            <consortium name="The Broad Institute Genomics Platform"/>
            <consortium name="The Broad Institute Genome Sequencing Center for Infectious Disease"/>
            <person name="Wu L."/>
            <person name="Ma J."/>
        </authorList>
    </citation>
    <scope>NUCLEOTIDE SEQUENCE [LARGE SCALE GENOMIC DNA]</scope>
    <source>
        <strain evidence="2">IBRC-M 10703</strain>
    </source>
</reference>
<dbReference type="Proteomes" id="UP001595772">
    <property type="component" value="Unassembled WGS sequence"/>
</dbReference>